<protein>
    <submittedName>
        <fullName evidence="2">Uncharacterized protein</fullName>
    </submittedName>
</protein>
<keyword evidence="3" id="KW-1185">Reference proteome</keyword>
<sequence>MFSRTSSRRHDLPKKSLHIIKEDDKFFSRLLSKENNSMANTANNSFRVYYGVASGAVPFMWESQPGTPKHPLSDTSLPPLTPPPSYYLNAKKKNKSMMDKKTSKPNLFLDTIFLKRSLRKSHVSPSLSSASSSSVSSFSSSVTTSTSSAPQTPLSSHFHKRNTRFSSPRSSFDSRGDDTIEDSSGFGSPNSILHFRDNTSPTGCVPLVVVKKALLSIVGHHGSSTHGNTATTTA</sequence>
<feature type="region of interest" description="Disordered" evidence="1">
    <location>
        <begin position="124"/>
        <end position="187"/>
    </location>
</feature>
<accession>A0AAD4XGU8</accession>
<organism evidence="2 3">
    <name type="scientific">Papaver atlanticum</name>
    <dbReference type="NCBI Taxonomy" id="357466"/>
    <lineage>
        <taxon>Eukaryota</taxon>
        <taxon>Viridiplantae</taxon>
        <taxon>Streptophyta</taxon>
        <taxon>Embryophyta</taxon>
        <taxon>Tracheophyta</taxon>
        <taxon>Spermatophyta</taxon>
        <taxon>Magnoliopsida</taxon>
        <taxon>Ranunculales</taxon>
        <taxon>Papaveraceae</taxon>
        <taxon>Papaveroideae</taxon>
        <taxon>Papaver</taxon>
    </lineage>
</organism>
<dbReference type="PANTHER" id="PTHR33257:SF4">
    <property type="entry name" value="EXPRESSED PROTEIN"/>
    <property type="match status" value="1"/>
</dbReference>
<feature type="compositionally biased region" description="Low complexity" evidence="1">
    <location>
        <begin position="124"/>
        <end position="156"/>
    </location>
</feature>
<evidence type="ECO:0000256" key="1">
    <source>
        <dbReference type="SAM" id="MobiDB-lite"/>
    </source>
</evidence>
<dbReference type="PANTHER" id="PTHR33257">
    <property type="entry name" value="OS05G0165500 PROTEIN"/>
    <property type="match status" value="1"/>
</dbReference>
<gene>
    <name evidence="2" type="ORF">MKW98_010215</name>
</gene>
<evidence type="ECO:0000313" key="2">
    <source>
        <dbReference type="EMBL" id="KAI3911328.1"/>
    </source>
</evidence>
<reference evidence="2" key="1">
    <citation type="submission" date="2022-04" db="EMBL/GenBank/DDBJ databases">
        <title>A functionally conserved STORR gene fusion in Papaver species that diverged 16.8 million years ago.</title>
        <authorList>
            <person name="Catania T."/>
        </authorList>
    </citation>
    <scope>NUCLEOTIDE SEQUENCE</scope>
    <source>
        <strain evidence="2">S-188037</strain>
    </source>
</reference>
<evidence type="ECO:0000313" key="3">
    <source>
        <dbReference type="Proteomes" id="UP001202328"/>
    </source>
</evidence>
<comment type="caution">
    <text evidence="2">The sequence shown here is derived from an EMBL/GenBank/DDBJ whole genome shotgun (WGS) entry which is preliminary data.</text>
</comment>
<proteinExistence type="predicted"/>
<dbReference type="AlphaFoldDB" id="A0AAD4XGU8"/>
<dbReference type="Proteomes" id="UP001202328">
    <property type="component" value="Unassembled WGS sequence"/>
</dbReference>
<dbReference type="EMBL" id="JAJJMB010010045">
    <property type="protein sequence ID" value="KAI3911328.1"/>
    <property type="molecule type" value="Genomic_DNA"/>
</dbReference>
<name>A0AAD4XGU8_9MAGN</name>